<reference evidence="12 13" key="1">
    <citation type="journal article" date="2022" name="Environ. Microbiol. Rep.">
        <title>Eco-phylogenetic analyses reveal divergent evolution of vitamin B12 metabolism in the marine bacterial family 'Psychromonadaceae'.</title>
        <authorList>
            <person name="Jin X."/>
            <person name="Yang Y."/>
            <person name="Cao H."/>
            <person name="Gao B."/>
            <person name="Zhao Z."/>
        </authorList>
    </citation>
    <scope>NUCLEOTIDE SEQUENCE [LARGE SCALE GENOMIC DNA]</scope>
    <source>
        <strain evidence="12 13">MKS20</strain>
    </source>
</reference>
<comment type="caution">
    <text evidence="10">Lacks conserved residue(s) required for the propagation of feature annotation.</text>
</comment>
<evidence type="ECO:0000256" key="1">
    <source>
        <dbReference type="ARBA" id="ARBA00001936"/>
    </source>
</evidence>
<dbReference type="InterPro" id="IPR029001">
    <property type="entry name" value="ITPase-like_fam"/>
</dbReference>
<keyword evidence="4 10" id="KW-0378">Hydrolase</keyword>
<dbReference type="PANTHER" id="PTHR34699">
    <property type="match status" value="1"/>
</dbReference>
<dbReference type="InterPro" id="IPR050299">
    <property type="entry name" value="YjjX_NTPase"/>
</dbReference>
<dbReference type="Pfam" id="PF01931">
    <property type="entry name" value="NTPase_I-T"/>
    <property type="match status" value="1"/>
</dbReference>
<dbReference type="Proteomes" id="UP001201273">
    <property type="component" value="Unassembled WGS sequence"/>
</dbReference>
<evidence type="ECO:0000256" key="5">
    <source>
        <dbReference type="ARBA" id="ARBA00022842"/>
    </source>
</evidence>
<comment type="subunit">
    <text evidence="10">Homodimer.</text>
</comment>
<accession>A0ABS8W8X6</accession>
<evidence type="ECO:0000256" key="8">
    <source>
        <dbReference type="ARBA" id="ARBA00048174"/>
    </source>
</evidence>
<proteinExistence type="inferred from homology"/>
<evidence type="ECO:0000259" key="11">
    <source>
        <dbReference type="Pfam" id="PF01931"/>
    </source>
</evidence>
<evidence type="ECO:0000256" key="6">
    <source>
        <dbReference type="ARBA" id="ARBA00023080"/>
    </source>
</evidence>
<dbReference type="Gene3D" id="3.90.950.10">
    <property type="match status" value="1"/>
</dbReference>
<evidence type="ECO:0000256" key="4">
    <source>
        <dbReference type="ARBA" id="ARBA00022801"/>
    </source>
</evidence>
<dbReference type="NCBIfam" id="TIGR00258">
    <property type="entry name" value="inosine/xanthosine triphosphatase"/>
    <property type="match status" value="1"/>
</dbReference>
<dbReference type="EMBL" id="JAIMJA010000007">
    <property type="protein sequence ID" value="MCE2594812.1"/>
    <property type="molecule type" value="Genomic_DNA"/>
</dbReference>
<comment type="function">
    <text evidence="10">Phosphatase that hydrolyzes non-canonical purine nucleotides such as XTP and ITP to their respective diphosphate derivatives. Probably excludes non-canonical purines from DNA/RNA precursor pool, thus preventing their incorporation into DNA/RNA and avoiding chromosomal lesions.</text>
</comment>
<feature type="domain" description="Non-canonical purine NTP phosphatase/PRRC1" evidence="11">
    <location>
        <begin position="11"/>
        <end position="173"/>
    </location>
</feature>
<keyword evidence="7 10" id="KW-0464">Manganese</keyword>
<comment type="cofactor">
    <cofactor evidence="10">
        <name>Mg(2+)</name>
        <dbReference type="ChEBI" id="CHEBI:18420"/>
    </cofactor>
    <cofactor evidence="10">
        <name>Mn(2+)</name>
        <dbReference type="ChEBI" id="CHEBI:29035"/>
    </cofactor>
    <text evidence="10">Binds 1 divalent metal cation per subunit; can use either Mg(2+) or Mn(2+).</text>
</comment>
<organism evidence="12 13">
    <name type="scientific">Motilimonas cestriensis</name>
    <dbReference type="NCBI Taxonomy" id="2742685"/>
    <lineage>
        <taxon>Bacteria</taxon>
        <taxon>Pseudomonadati</taxon>
        <taxon>Pseudomonadota</taxon>
        <taxon>Gammaproteobacteria</taxon>
        <taxon>Alteromonadales</taxon>
        <taxon>Alteromonadales genera incertae sedis</taxon>
        <taxon>Motilimonas</taxon>
    </lineage>
</organism>
<feature type="binding site" evidence="10">
    <location>
        <position position="71"/>
    </location>
    <ligand>
        <name>Mg(2+)</name>
        <dbReference type="ChEBI" id="CHEBI:18420"/>
    </ligand>
</feature>
<dbReference type="HAMAP" id="MF_00648">
    <property type="entry name" value="Non_canon_purine_NTPase_YjjX"/>
    <property type="match status" value="1"/>
</dbReference>
<comment type="catalytic activity">
    <reaction evidence="8 10">
        <text>ITP + H2O = IDP + phosphate + H(+)</text>
        <dbReference type="Rhea" id="RHEA:28330"/>
        <dbReference type="ChEBI" id="CHEBI:15377"/>
        <dbReference type="ChEBI" id="CHEBI:15378"/>
        <dbReference type="ChEBI" id="CHEBI:43474"/>
        <dbReference type="ChEBI" id="CHEBI:58280"/>
        <dbReference type="ChEBI" id="CHEBI:61402"/>
        <dbReference type="EC" id="3.6.1.73"/>
    </reaction>
</comment>
<evidence type="ECO:0000313" key="12">
    <source>
        <dbReference type="EMBL" id="MCE2594812.1"/>
    </source>
</evidence>
<keyword evidence="13" id="KW-1185">Reference proteome</keyword>
<evidence type="ECO:0000313" key="13">
    <source>
        <dbReference type="Proteomes" id="UP001201273"/>
    </source>
</evidence>
<evidence type="ECO:0000256" key="9">
    <source>
        <dbReference type="ARBA" id="ARBA00048781"/>
    </source>
</evidence>
<comment type="cofactor">
    <cofactor evidence="1">
        <name>Mn(2+)</name>
        <dbReference type="ChEBI" id="CHEBI:29035"/>
    </cofactor>
</comment>
<dbReference type="EC" id="3.6.1.73" evidence="10"/>
<keyword evidence="2 10" id="KW-0479">Metal-binding</keyword>
<feature type="binding site" evidence="10">
    <location>
        <begin position="71"/>
        <end position="72"/>
    </location>
    <ligand>
        <name>substrate</name>
    </ligand>
</feature>
<dbReference type="InterPro" id="IPR002786">
    <property type="entry name" value="Non_canon_purine_NTPase"/>
</dbReference>
<dbReference type="PANTHER" id="PTHR34699:SF2">
    <property type="entry name" value="NON-CANONICAL PURINE NTP PHOSPHATASE_PRRC1 DOMAIN-CONTAINING PROTEIN"/>
    <property type="match status" value="1"/>
</dbReference>
<protein>
    <recommendedName>
        <fullName evidence="10">Inosine/xanthosine triphosphatase</fullName>
        <shortName evidence="10">ITPase/XTPase</shortName>
        <ecNumber evidence="10">3.6.1.73</ecNumber>
    </recommendedName>
    <alternativeName>
        <fullName evidence="10">Non-canonical purine NTP phosphatase</fullName>
    </alternativeName>
    <alternativeName>
        <fullName evidence="10">Non-standard purine NTP phosphatase</fullName>
    </alternativeName>
    <alternativeName>
        <fullName evidence="10">Nucleoside-triphosphate phosphatase</fullName>
        <shortName evidence="10">NTPase</shortName>
    </alternativeName>
</protein>
<name>A0ABS8W8X6_9GAMM</name>
<gene>
    <name evidence="12" type="primary">yjjX</name>
    <name evidence="12" type="ORF">K6Y31_08285</name>
</gene>
<dbReference type="InterPro" id="IPR026533">
    <property type="entry name" value="NTPase/PRRC1"/>
</dbReference>
<evidence type="ECO:0000256" key="10">
    <source>
        <dbReference type="HAMAP-Rule" id="MF_00648"/>
    </source>
</evidence>
<dbReference type="GO" id="GO:0016787">
    <property type="term" value="F:hydrolase activity"/>
    <property type="evidence" value="ECO:0007669"/>
    <property type="project" value="UniProtKB-KW"/>
</dbReference>
<dbReference type="SUPFAM" id="SSF52972">
    <property type="entry name" value="ITPase-like"/>
    <property type="match status" value="1"/>
</dbReference>
<keyword evidence="5 10" id="KW-0460">Magnesium</keyword>
<dbReference type="NCBIfam" id="NF003459">
    <property type="entry name" value="PRK05074.1"/>
    <property type="match status" value="1"/>
</dbReference>
<evidence type="ECO:0000256" key="3">
    <source>
        <dbReference type="ARBA" id="ARBA00022741"/>
    </source>
</evidence>
<sequence>MSKSKLTVVVGSKNPVKVNAAQVSIQRLYPDHDVVCEGIDAPSLVADQPMTDAETRLGAVNRVEYCQTNHDADFYVAIEGGVDNFVDGPATFAYIVIAHRGLQSVGRTAQLPLPNMIYQALVAGEELGHVMDRLFNTDNIKQKGGAIALLTQHQASRGSIYEQGCLLAMAPFINAPLYQG</sequence>
<evidence type="ECO:0000256" key="2">
    <source>
        <dbReference type="ARBA" id="ARBA00022723"/>
    </source>
</evidence>
<evidence type="ECO:0000256" key="7">
    <source>
        <dbReference type="ARBA" id="ARBA00023211"/>
    </source>
</evidence>
<keyword evidence="3 10" id="KW-0547">Nucleotide-binding</keyword>
<dbReference type="RefSeq" id="WP_232799532.1">
    <property type="nucleotide sequence ID" value="NZ_JAIMJA010000007.1"/>
</dbReference>
<comment type="caution">
    <text evidence="12">The sequence shown here is derived from an EMBL/GenBank/DDBJ whole genome shotgun (WGS) entry which is preliminary data.</text>
</comment>
<comment type="catalytic activity">
    <reaction evidence="9 10">
        <text>XTP + H2O = XDP + phosphate + H(+)</text>
        <dbReference type="Rhea" id="RHEA:28406"/>
        <dbReference type="ChEBI" id="CHEBI:15377"/>
        <dbReference type="ChEBI" id="CHEBI:15378"/>
        <dbReference type="ChEBI" id="CHEBI:43474"/>
        <dbReference type="ChEBI" id="CHEBI:59884"/>
        <dbReference type="ChEBI" id="CHEBI:61314"/>
        <dbReference type="EC" id="3.6.1.73"/>
    </reaction>
</comment>
<comment type="similarity">
    <text evidence="10">Belongs to the YjjX NTPase family.</text>
</comment>
<keyword evidence="6 10" id="KW-0546">Nucleotide metabolism</keyword>